<dbReference type="InterPro" id="IPR008018">
    <property type="entry name" value="Phage_tail_attach_FII"/>
</dbReference>
<sequence>MTAFAGALDLLFADPNLAHEAWHRDSEGQFTQIRIIPRRNDDVTTIGAARLVSETFRFDVRVSELPAPRPNEQILLGEETFLIQGEPIRDRERLIWTVELLPWWPDPYADVTG</sequence>
<dbReference type="GO" id="GO:0019068">
    <property type="term" value="P:virion assembly"/>
    <property type="evidence" value="ECO:0007669"/>
    <property type="project" value="InterPro"/>
</dbReference>
<dbReference type="Pfam" id="PF05354">
    <property type="entry name" value="Phage_attach"/>
    <property type="match status" value="1"/>
</dbReference>
<keyword evidence="2" id="KW-1185">Reference proteome</keyword>
<evidence type="ECO:0000313" key="1">
    <source>
        <dbReference type="EMBL" id="ARU01865.1"/>
    </source>
</evidence>
<proteinExistence type="predicted"/>
<reference evidence="1 2" key="1">
    <citation type="submission" date="2017-05" db="EMBL/GenBank/DDBJ databases">
        <title>Genome Sequence of Loktanella vestfoldensis Strain SMR4r Isolated from a Culture of the Diatom Skeletonema marinoi.</title>
        <authorList>
            <person name="Topel M."/>
            <person name="Pinder M.I.M."/>
            <person name="Johansson O.N."/>
            <person name="Kourtchenko O."/>
            <person name="Godhe A."/>
            <person name="Clarke A.K."/>
        </authorList>
    </citation>
    <scope>NUCLEOTIDE SEQUENCE [LARGE SCALE GENOMIC DNA]</scope>
    <source>
        <strain evidence="1 2">SMR4r</strain>
    </source>
</reference>
<dbReference type="AlphaFoldDB" id="A0A1Y0EE36"/>
<protein>
    <submittedName>
        <fullName evidence="1">Uncharacterized protein</fullName>
    </submittedName>
</protein>
<gene>
    <name evidence="1" type="ORF">LOKVESSMR4R_02563</name>
</gene>
<dbReference type="KEGG" id="lvs:LOKVESSMR4R_02563"/>
<name>A0A1Y0EE36_9RHOB</name>
<organism evidence="1 2">
    <name type="scientific">Yoonia vestfoldensis</name>
    <dbReference type="NCBI Taxonomy" id="245188"/>
    <lineage>
        <taxon>Bacteria</taxon>
        <taxon>Pseudomonadati</taxon>
        <taxon>Pseudomonadota</taxon>
        <taxon>Alphaproteobacteria</taxon>
        <taxon>Rhodobacterales</taxon>
        <taxon>Paracoccaceae</taxon>
        <taxon>Yoonia</taxon>
    </lineage>
</organism>
<dbReference type="EMBL" id="CP021431">
    <property type="protein sequence ID" value="ARU01865.1"/>
    <property type="molecule type" value="Genomic_DNA"/>
</dbReference>
<dbReference type="RefSeq" id="WP_087208941.1">
    <property type="nucleotide sequence ID" value="NZ_CP021431.1"/>
</dbReference>
<evidence type="ECO:0000313" key="2">
    <source>
        <dbReference type="Proteomes" id="UP000195273"/>
    </source>
</evidence>
<accession>A0A1Y0EE36</accession>
<dbReference type="Proteomes" id="UP000195273">
    <property type="component" value="Chromosome"/>
</dbReference>
<dbReference type="OrthoDB" id="8410231at2"/>